<proteinExistence type="predicted"/>
<dbReference type="PANTHER" id="PTHR47331">
    <property type="entry name" value="PHD-TYPE DOMAIN-CONTAINING PROTEIN"/>
    <property type="match status" value="1"/>
</dbReference>
<feature type="region of interest" description="Disordered" evidence="2">
    <location>
        <begin position="833"/>
        <end position="861"/>
    </location>
</feature>
<dbReference type="AlphaFoldDB" id="A0AAJ6ZUX9"/>
<sequence length="913" mass="102974">MPVTRSQKNTPLRPPSVPSTRHTATVSANIERPGGSCASAISQNTHRATSTEVATARTAMSAISGPMNMGAVRRQATEQGSSRNMALMSGVTTAEALTRQSCRSKSVKSTSSSVRRRELLAKERLAQAEVNLARIELERIQCEEEECSAEEPGDNMSRVEDWLHTSQQGDCQEEIKPCNKYSPQENEAAEQECSSTKKITSEVEALTIALKEAMSTREGSSAQPKFIYELPFFDGNIEEWLAFKVMYEDTAFMFSSVQNMARLRRAIKGNAKEAIKSLLFSDTGPDEVMRALGRRYGRPDALVMAELDKIRSLQRISENPSDICAFANQINNSVATIRGLKKPYYLRSPEMSRQILDKLPSVLKFRWYDYAAKIDEDDCSDLESISTFLNNEADKCGAFATVNLKSGYRRNTRSLVNSTRQLDQSEPQTKEIKCPLCQGNHFLVACQNFRDKSTQDRWVTVKSIAVCFKCLRHKFTKGYCRSPPCKICRRGHHTMLHYKRSERLNNEQASSQEVTIEAQQVNTVQAQKAYLKMIRVEVFGSKGSKKIMALLDEGSTVSLLNADVSHEIGLSGRTESLVLETVGGKRIIETDSQKINLKIKGIHQNKTRVLQGVRTVQNLKLASQLLEKKRLENYSHLREISDTLYYEEEPPQLLIGQDNWEFIISREVRKGKPGQPVASLTELGWVLHGLDKGNGKCAGSSEKCTHLVDDGILATNAYSATEAIHMKKKNPSVTDSDEKTLALVNNTQHRDEQFEYLLKKDINENKRNKTSVKNKSRINIEKTTALVKTKNKRLTDGQSERLLIRNQNGVMLNSSDKNITSRKKIIRKQTKQMKTAFEKKDDKISTLPRKSSHDSQHSSRWKWNWRTKQRLGTPPENKCISGSTQATSCRVQGNVKKWPTRTYRENCLAGITY</sequence>
<dbReference type="RefSeq" id="XP_013179693.1">
    <property type="nucleotide sequence ID" value="XM_013324239.1"/>
</dbReference>
<accession>A0AAJ6ZUX9</accession>
<dbReference type="InterPro" id="IPR005312">
    <property type="entry name" value="DUF1759"/>
</dbReference>
<gene>
    <name evidence="3" type="primary">LOC106126527</name>
</gene>
<dbReference type="KEGG" id="pxu:106126527"/>
<keyword evidence="1" id="KW-0175">Coiled coil</keyword>
<dbReference type="Pfam" id="PF03564">
    <property type="entry name" value="DUF1759"/>
    <property type="match status" value="1"/>
</dbReference>
<protein>
    <submittedName>
        <fullName evidence="3">Uncharacterized protein LOC106126527</fullName>
    </submittedName>
</protein>
<dbReference type="GeneID" id="106126527"/>
<feature type="region of interest" description="Disordered" evidence="2">
    <location>
        <begin position="1"/>
        <end position="24"/>
    </location>
</feature>
<reference evidence="3" key="1">
    <citation type="submission" date="2025-08" db="UniProtKB">
        <authorList>
            <consortium name="RefSeq"/>
        </authorList>
    </citation>
    <scope>IDENTIFICATION</scope>
</reference>
<evidence type="ECO:0000256" key="2">
    <source>
        <dbReference type="SAM" id="MobiDB-lite"/>
    </source>
</evidence>
<organism evidence="3">
    <name type="scientific">Papilio xuthus</name>
    <name type="common">Asian swallowtail butterfly</name>
    <dbReference type="NCBI Taxonomy" id="66420"/>
    <lineage>
        <taxon>Eukaryota</taxon>
        <taxon>Metazoa</taxon>
        <taxon>Ecdysozoa</taxon>
        <taxon>Arthropoda</taxon>
        <taxon>Hexapoda</taxon>
        <taxon>Insecta</taxon>
        <taxon>Pterygota</taxon>
        <taxon>Neoptera</taxon>
        <taxon>Endopterygota</taxon>
        <taxon>Lepidoptera</taxon>
        <taxon>Glossata</taxon>
        <taxon>Ditrysia</taxon>
        <taxon>Papilionoidea</taxon>
        <taxon>Papilionidae</taxon>
        <taxon>Papilioninae</taxon>
        <taxon>Papilio</taxon>
    </lineage>
</organism>
<dbReference type="PANTHER" id="PTHR47331:SF5">
    <property type="entry name" value="RIBONUCLEASE H"/>
    <property type="match status" value="1"/>
</dbReference>
<name>A0AAJ6ZUX9_PAPXU</name>
<dbReference type="Proteomes" id="UP000694872">
    <property type="component" value="Unplaced"/>
</dbReference>
<feature type="compositionally biased region" description="Polar residues" evidence="2">
    <location>
        <begin position="1"/>
        <end position="10"/>
    </location>
</feature>
<feature type="coiled-coil region" evidence="1">
    <location>
        <begin position="118"/>
        <end position="145"/>
    </location>
</feature>
<evidence type="ECO:0000256" key="1">
    <source>
        <dbReference type="SAM" id="Coils"/>
    </source>
</evidence>
<evidence type="ECO:0000313" key="3">
    <source>
        <dbReference type="RefSeq" id="XP_013179693.1"/>
    </source>
</evidence>